<feature type="region of interest" description="Disordered" evidence="1">
    <location>
        <begin position="1"/>
        <end position="123"/>
    </location>
</feature>
<evidence type="ECO:0000313" key="3">
    <source>
        <dbReference type="Proteomes" id="UP000001072"/>
    </source>
</evidence>
<dbReference type="EMBL" id="GL883108">
    <property type="protein sequence ID" value="EGG06495.1"/>
    <property type="molecule type" value="Genomic_DNA"/>
</dbReference>
<proteinExistence type="predicted"/>
<feature type="compositionally biased region" description="Basic and acidic residues" evidence="1">
    <location>
        <begin position="54"/>
        <end position="73"/>
    </location>
</feature>
<keyword evidence="3" id="KW-1185">Reference proteome</keyword>
<sequence length="149" mass="15953">MTTRTGSKPAQIGNHAEPRNESEDALIERDTSLVEDDGDEGNSPAEACGEDDGGEVHGDALKDGKPPPDREPIKVTLKNIKFRKMAPPDPPPPSSGDSSPDSSDSDSSELLSDAEEDSDDTEICKLDFASRKFSMGCKARNNTKPPHMS</sequence>
<feature type="compositionally biased region" description="Acidic residues" evidence="1">
    <location>
        <begin position="103"/>
        <end position="121"/>
    </location>
</feature>
<gene>
    <name evidence="2" type="ORF">MELLADRAFT_106703</name>
</gene>
<accession>F4RMD0</accession>
<dbReference type="HOGENOM" id="CLU_1750093_0_0_1"/>
<protein>
    <submittedName>
        <fullName evidence="2">Uncharacterized protein</fullName>
    </submittedName>
</protein>
<dbReference type="InParanoid" id="F4RMD0"/>
<dbReference type="GeneID" id="18922973"/>
<name>F4RMD0_MELLP</name>
<dbReference type="VEuPathDB" id="FungiDB:MELLADRAFT_106703"/>
<dbReference type="KEGG" id="mlr:MELLADRAFT_106703"/>
<evidence type="ECO:0000313" key="2">
    <source>
        <dbReference type="EMBL" id="EGG06495.1"/>
    </source>
</evidence>
<evidence type="ECO:0000256" key="1">
    <source>
        <dbReference type="SAM" id="MobiDB-lite"/>
    </source>
</evidence>
<dbReference type="Proteomes" id="UP000001072">
    <property type="component" value="Unassembled WGS sequence"/>
</dbReference>
<feature type="compositionally biased region" description="Basic and acidic residues" evidence="1">
    <location>
        <begin position="16"/>
        <end position="32"/>
    </location>
</feature>
<dbReference type="AlphaFoldDB" id="F4RMD0"/>
<dbReference type="RefSeq" id="XP_007410329.1">
    <property type="nucleotide sequence ID" value="XM_007410267.1"/>
</dbReference>
<reference evidence="3" key="1">
    <citation type="journal article" date="2011" name="Proc. Natl. Acad. Sci. U.S.A.">
        <title>Obligate biotrophy features unraveled by the genomic analysis of rust fungi.</title>
        <authorList>
            <person name="Duplessis S."/>
            <person name="Cuomo C.A."/>
            <person name="Lin Y.-C."/>
            <person name="Aerts A."/>
            <person name="Tisserant E."/>
            <person name="Veneault-Fourrey C."/>
            <person name="Joly D.L."/>
            <person name="Hacquard S."/>
            <person name="Amselem J."/>
            <person name="Cantarel B.L."/>
            <person name="Chiu R."/>
            <person name="Coutinho P.M."/>
            <person name="Feau N."/>
            <person name="Field M."/>
            <person name="Frey P."/>
            <person name="Gelhaye E."/>
            <person name="Goldberg J."/>
            <person name="Grabherr M.G."/>
            <person name="Kodira C.D."/>
            <person name="Kohler A."/>
            <person name="Kuees U."/>
            <person name="Lindquist E.A."/>
            <person name="Lucas S.M."/>
            <person name="Mago R."/>
            <person name="Mauceli E."/>
            <person name="Morin E."/>
            <person name="Murat C."/>
            <person name="Pangilinan J.L."/>
            <person name="Park R."/>
            <person name="Pearson M."/>
            <person name="Quesneville H."/>
            <person name="Rouhier N."/>
            <person name="Sakthikumar S."/>
            <person name="Salamov A.A."/>
            <person name="Schmutz J."/>
            <person name="Selles B."/>
            <person name="Shapiro H."/>
            <person name="Tanguay P."/>
            <person name="Tuskan G.A."/>
            <person name="Henrissat B."/>
            <person name="Van de Peer Y."/>
            <person name="Rouze P."/>
            <person name="Ellis J.G."/>
            <person name="Dodds P.N."/>
            <person name="Schein J.E."/>
            <person name="Zhong S."/>
            <person name="Hamelin R.C."/>
            <person name="Grigoriev I.V."/>
            <person name="Szabo L.J."/>
            <person name="Martin F."/>
        </authorList>
    </citation>
    <scope>NUCLEOTIDE SEQUENCE [LARGE SCALE GENOMIC DNA]</scope>
    <source>
        <strain evidence="3">98AG31 / pathotype 3-4-7</strain>
    </source>
</reference>
<organism evidence="3">
    <name type="scientific">Melampsora larici-populina (strain 98AG31 / pathotype 3-4-7)</name>
    <name type="common">Poplar leaf rust fungus</name>
    <dbReference type="NCBI Taxonomy" id="747676"/>
    <lineage>
        <taxon>Eukaryota</taxon>
        <taxon>Fungi</taxon>
        <taxon>Dikarya</taxon>
        <taxon>Basidiomycota</taxon>
        <taxon>Pucciniomycotina</taxon>
        <taxon>Pucciniomycetes</taxon>
        <taxon>Pucciniales</taxon>
        <taxon>Melampsoraceae</taxon>
        <taxon>Melampsora</taxon>
    </lineage>
</organism>